<keyword evidence="4" id="KW-1185">Reference proteome</keyword>
<dbReference type="Gene3D" id="3.40.50.1820">
    <property type="entry name" value="alpha/beta hydrolase"/>
    <property type="match status" value="1"/>
</dbReference>
<dbReference type="PANTHER" id="PTHR43329">
    <property type="entry name" value="EPOXIDE HYDROLASE"/>
    <property type="match status" value="1"/>
</dbReference>
<reference evidence="3" key="1">
    <citation type="submission" date="2022-06" db="EMBL/GenBank/DDBJ databases">
        <title>Ornithinimicrobium JY.X270.</title>
        <authorList>
            <person name="Huang Y."/>
        </authorList>
    </citation>
    <scope>NUCLEOTIDE SEQUENCE</scope>
    <source>
        <strain evidence="3">JY.X270</strain>
    </source>
</reference>
<dbReference type="SUPFAM" id="SSF53474">
    <property type="entry name" value="alpha/beta-Hydrolases"/>
    <property type="match status" value="1"/>
</dbReference>
<proteinExistence type="predicted"/>
<evidence type="ECO:0000313" key="3">
    <source>
        <dbReference type="EMBL" id="USQ74772.1"/>
    </source>
</evidence>
<evidence type="ECO:0000256" key="1">
    <source>
        <dbReference type="ARBA" id="ARBA00022801"/>
    </source>
</evidence>
<accession>A0ABY4YF38</accession>
<sequence length="302" mass="33118">MDRLHREGLVLDILDGGPGDGELVVLLHGFPQDATTWGRVVPHLHRAGLRTLAPHQRGYSPGARPRRVSAYRMEELVGDALALLDGAGVRRAHVVGHDWGGAVAWALAQRHPERVASLVVLSTPHPEALGWALRHGDQARRSWYILAFQLPVLPQVLGARMLRSGALQRWGVPEDDSQRYAARLGRPGALRGPINWYRAAVRDLFRRSRAGGGDVTVPTTYVWGSLDPFLGRDAAERTARHVSGDYRFVEVAGGHWLAERQPVLVAREILARIRAGEQGPCDSRPAACPDDATQVVIGILPR</sequence>
<evidence type="ECO:0000259" key="2">
    <source>
        <dbReference type="Pfam" id="PF00561"/>
    </source>
</evidence>
<feature type="domain" description="AB hydrolase-1" evidence="2">
    <location>
        <begin position="23"/>
        <end position="257"/>
    </location>
</feature>
<organism evidence="3 4">
    <name type="scientific">Ornithinimicrobium cryptoxanthini</name>
    <dbReference type="NCBI Taxonomy" id="2934161"/>
    <lineage>
        <taxon>Bacteria</taxon>
        <taxon>Bacillati</taxon>
        <taxon>Actinomycetota</taxon>
        <taxon>Actinomycetes</taxon>
        <taxon>Micrococcales</taxon>
        <taxon>Ornithinimicrobiaceae</taxon>
        <taxon>Ornithinimicrobium</taxon>
    </lineage>
</organism>
<keyword evidence="1 3" id="KW-0378">Hydrolase</keyword>
<dbReference type="InterPro" id="IPR000639">
    <property type="entry name" value="Epox_hydrolase-like"/>
</dbReference>
<gene>
    <name evidence="3" type="ORF">NF557_08790</name>
</gene>
<dbReference type="Proteomes" id="UP001056535">
    <property type="component" value="Chromosome"/>
</dbReference>
<protein>
    <submittedName>
        <fullName evidence="3">Alpha/beta fold hydrolase</fullName>
    </submittedName>
</protein>
<name>A0ABY4YF38_9MICO</name>
<dbReference type="Pfam" id="PF00561">
    <property type="entry name" value="Abhydrolase_1"/>
    <property type="match status" value="1"/>
</dbReference>
<dbReference type="PRINTS" id="PR00412">
    <property type="entry name" value="EPOXHYDRLASE"/>
</dbReference>
<dbReference type="RefSeq" id="WP_252618826.1">
    <property type="nucleotide sequence ID" value="NZ_CP099490.1"/>
</dbReference>
<dbReference type="GO" id="GO:0016787">
    <property type="term" value="F:hydrolase activity"/>
    <property type="evidence" value="ECO:0007669"/>
    <property type="project" value="UniProtKB-KW"/>
</dbReference>
<dbReference type="PRINTS" id="PR00111">
    <property type="entry name" value="ABHYDROLASE"/>
</dbReference>
<dbReference type="InterPro" id="IPR029058">
    <property type="entry name" value="AB_hydrolase_fold"/>
</dbReference>
<evidence type="ECO:0000313" key="4">
    <source>
        <dbReference type="Proteomes" id="UP001056535"/>
    </source>
</evidence>
<dbReference type="InterPro" id="IPR000073">
    <property type="entry name" value="AB_hydrolase_1"/>
</dbReference>
<dbReference type="EMBL" id="CP099490">
    <property type="protein sequence ID" value="USQ74772.1"/>
    <property type="molecule type" value="Genomic_DNA"/>
</dbReference>